<proteinExistence type="predicted"/>
<dbReference type="EMBL" id="VSSQ01058198">
    <property type="protein sequence ID" value="MPN11926.1"/>
    <property type="molecule type" value="Genomic_DNA"/>
</dbReference>
<comment type="caution">
    <text evidence="1">The sequence shown here is derived from an EMBL/GenBank/DDBJ whole genome shotgun (WGS) entry which is preliminary data.</text>
</comment>
<evidence type="ECO:0000313" key="1">
    <source>
        <dbReference type="EMBL" id="MPN11926.1"/>
    </source>
</evidence>
<protein>
    <submittedName>
        <fullName evidence="1">Uncharacterized protein</fullName>
    </submittedName>
</protein>
<sequence length="85" mass="9520">MPNHDISNTVDDGSLPFDCDEPDVPPALLELMQANNVTERDIQTAVSKQGYFPIDTPISNYGEDFINGCLISAWEQVFNFIKNNK</sequence>
<dbReference type="AlphaFoldDB" id="A0A645FEA4"/>
<organism evidence="1">
    <name type="scientific">bioreactor metagenome</name>
    <dbReference type="NCBI Taxonomy" id="1076179"/>
    <lineage>
        <taxon>unclassified sequences</taxon>
        <taxon>metagenomes</taxon>
        <taxon>ecological metagenomes</taxon>
    </lineage>
</organism>
<gene>
    <name evidence="1" type="ORF">SDC9_159235</name>
</gene>
<name>A0A645FEA4_9ZZZZ</name>
<reference evidence="1" key="1">
    <citation type="submission" date="2019-08" db="EMBL/GenBank/DDBJ databases">
        <authorList>
            <person name="Kucharzyk K."/>
            <person name="Murdoch R.W."/>
            <person name="Higgins S."/>
            <person name="Loffler F."/>
        </authorList>
    </citation>
    <scope>NUCLEOTIDE SEQUENCE</scope>
</reference>
<accession>A0A645FEA4</accession>